<gene>
    <name evidence="3" type="ORF">Aargi30884_10700</name>
</gene>
<dbReference type="InterPro" id="IPR048399">
    <property type="entry name" value="DUF4438_C"/>
</dbReference>
<dbReference type="Gene3D" id="2.40.10.170">
    <property type="match status" value="1"/>
</dbReference>
<organism evidence="3 4">
    <name type="scientific">Amedibacterium intestinale</name>
    <dbReference type="NCBI Taxonomy" id="2583452"/>
    <lineage>
        <taxon>Bacteria</taxon>
        <taxon>Bacillati</taxon>
        <taxon>Bacillota</taxon>
        <taxon>Erysipelotrichia</taxon>
        <taxon>Erysipelotrichales</taxon>
        <taxon>Erysipelotrichaceae</taxon>
        <taxon>Amedibacterium</taxon>
    </lineage>
</organism>
<sequence>MKLNKTQLPIMSVQGKVDHPGMNGNPSRAGYDGYSRIPMATGGITYNYKIGDSCMGIAGDHIEPGVSLKNPADKENNALQAFACIGNKAKIISGDAKGRCGYVTGKHGGIDHVMVYFDEETLDLMTCDDKVLIKACGQGLKMLDHKDIFVMNIDPALLENMAIQDKKDYIEVPVVTSVPAYLMGSGLGSASTMLGDYDIMTQDKEANKTFGIDKLRFGDIVMIEDHDNKNGPHYKQGAVSIGVIVHSDSFTSGHGPGVTVILSGTKDNIKPVIKEDANIANYLNIK</sequence>
<dbReference type="InterPro" id="IPR029433">
    <property type="entry name" value="DUF4438_N"/>
</dbReference>
<evidence type="ECO:0000259" key="2">
    <source>
        <dbReference type="Pfam" id="PF20999"/>
    </source>
</evidence>
<evidence type="ECO:0000313" key="3">
    <source>
        <dbReference type="EMBL" id="BBK22167.1"/>
    </source>
</evidence>
<evidence type="ECO:0000259" key="1">
    <source>
        <dbReference type="Pfam" id="PF14505"/>
    </source>
</evidence>
<dbReference type="KEGG" id="aarg:Aargi30884_10700"/>
<protein>
    <submittedName>
        <fullName evidence="3">DUF4438 domain-containing protein</fullName>
    </submittedName>
</protein>
<dbReference type="AlphaFoldDB" id="A0A6N4THH4"/>
<accession>A0A6N4THH4</accession>
<keyword evidence="4" id="KW-1185">Reference proteome</keyword>
<feature type="domain" description="DUF4438" evidence="2">
    <location>
        <begin position="161"/>
        <end position="283"/>
    </location>
</feature>
<dbReference type="Proteomes" id="UP000464754">
    <property type="component" value="Chromosome"/>
</dbReference>
<dbReference type="Gene3D" id="4.10.1180.10">
    <property type="entry name" value="tm1086 domain"/>
    <property type="match status" value="1"/>
</dbReference>
<dbReference type="Gene3D" id="2.102.30.10">
    <property type="entry name" value="tm1086 (SG structure) domain"/>
    <property type="match status" value="1"/>
</dbReference>
<dbReference type="Pfam" id="PF14505">
    <property type="entry name" value="DUF4438"/>
    <property type="match status" value="1"/>
</dbReference>
<dbReference type="EMBL" id="AP019695">
    <property type="protein sequence ID" value="BBK22167.1"/>
    <property type="molecule type" value="Genomic_DNA"/>
</dbReference>
<name>A0A6N4THH4_9FIRM</name>
<evidence type="ECO:0000313" key="4">
    <source>
        <dbReference type="Proteomes" id="UP000464754"/>
    </source>
</evidence>
<dbReference type="Pfam" id="PF20999">
    <property type="entry name" value="DUF4438_C"/>
    <property type="match status" value="1"/>
</dbReference>
<dbReference type="InterPro" id="IPR044909">
    <property type="entry name" value="TM_1086_sf"/>
</dbReference>
<reference evidence="4" key="1">
    <citation type="submission" date="2019-05" db="EMBL/GenBank/DDBJ databases">
        <title>Complete genome sequencing of Absiella argi strain JCM 30884.</title>
        <authorList>
            <person name="Sakamoto M."/>
            <person name="Murakami T."/>
            <person name="Mori H."/>
        </authorList>
    </citation>
    <scope>NUCLEOTIDE SEQUENCE [LARGE SCALE GENOMIC DNA]</scope>
    <source>
        <strain evidence="4">JCM 30884</strain>
    </source>
</reference>
<dbReference type="RefSeq" id="WP_115715344.1">
    <property type="nucleotide sequence ID" value="NZ_AP019695.1"/>
</dbReference>
<dbReference type="InterPro" id="IPR044910">
    <property type="entry name" value="TM_1086_SG_dom"/>
</dbReference>
<feature type="domain" description="DUF4438" evidence="1">
    <location>
        <begin position="29"/>
        <end position="159"/>
    </location>
</feature>
<proteinExistence type="predicted"/>